<sequence length="343" mass="39005">MKTRKKQELFQKYLSGQASDKEVDLLMRLIDEGGTDDLGPQAEIIWNESHLFPQMEVEVTERLTNRIAASLDQMKEQNLPKTLRVMPYWLRVAAVLVPVAVFSVVFYLIKGKETSLVATEQVETITYVEKINPKGQKSTIILSDGSVVTLNADSKLVYQERFEGKERKVTLEGEAFFDVTKDPSRPFIIETEQLITRVLGTSFTVRAYPNAEGVKVAVATGKVSVEKAGGKKSGNDGETLVLVPGEMGVFEKLHRTLNKESFDERDLFEWKEGLIYFENAEFGEVLERLEQWYGVSIKVEKRISLEKDFSGAYKNKPLELVLEGLAFVYDFEYEIKSKTVRIY</sequence>
<organism evidence="4 5">
    <name type="scientific">Imperialibacter roseus</name>
    <dbReference type="NCBI Taxonomy" id="1324217"/>
    <lineage>
        <taxon>Bacteria</taxon>
        <taxon>Pseudomonadati</taxon>
        <taxon>Bacteroidota</taxon>
        <taxon>Cytophagia</taxon>
        <taxon>Cytophagales</taxon>
        <taxon>Flammeovirgaceae</taxon>
        <taxon>Imperialibacter</taxon>
    </lineage>
</organism>
<proteinExistence type="predicted"/>
<dbReference type="PANTHER" id="PTHR30273">
    <property type="entry name" value="PERIPLASMIC SIGNAL SENSOR AND SIGMA FACTOR ACTIVATOR FECR-RELATED"/>
    <property type="match status" value="1"/>
</dbReference>
<feature type="transmembrane region" description="Helical" evidence="1">
    <location>
        <begin position="88"/>
        <end position="109"/>
    </location>
</feature>
<dbReference type="Gene3D" id="2.60.120.1440">
    <property type="match status" value="1"/>
</dbReference>
<evidence type="ECO:0000313" key="4">
    <source>
        <dbReference type="EMBL" id="WOK04653.1"/>
    </source>
</evidence>
<reference evidence="4 5" key="1">
    <citation type="journal article" date="2023" name="Microbiol. Resour. Announc.">
        <title>Complete Genome Sequence of Imperialibacter roseus strain P4T.</title>
        <authorList>
            <person name="Tizabi D.R."/>
            <person name="Bachvaroff T."/>
            <person name="Hill R.T."/>
        </authorList>
    </citation>
    <scope>NUCLEOTIDE SEQUENCE [LARGE SCALE GENOMIC DNA]</scope>
    <source>
        <strain evidence="4 5">P4T</strain>
    </source>
</reference>
<evidence type="ECO:0000313" key="5">
    <source>
        <dbReference type="Proteomes" id="UP001302349"/>
    </source>
</evidence>
<dbReference type="RefSeq" id="WP_317487454.1">
    <property type="nucleotide sequence ID" value="NZ_CP136051.1"/>
</dbReference>
<dbReference type="InterPro" id="IPR032508">
    <property type="entry name" value="FecR_C"/>
</dbReference>
<feature type="domain" description="Protein FecR C-terminal" evidence="3">
    <location>
        <begin position="275"/>
        <end position="342"/>
    </location>
</feature>
<evidence type="ECO:0000256" key="1">
    <source>
        <dbReference type="SAM" id="Phobius"/>
    </source>
</evidence>
<accession>A0ABZ0IHZ4</accession>
<dbReference type="InterPro" id="IPR006860">
    <property type="entry name" value="FecR"/>
</dbReference>
<name>A0ABZ0IHZ4_9BACT</name>
<gene>
    <name evidence="4" type="ORF">RT717_16355</name>
</gene>
<dbReference type="Pfam" id="PF04773">
    <property type="entry name" value="FecR"/>
    <property type="match status" value="1"/>
</dbReference>
<protein>
    <submittedName>
        <fullName evidence="4">FecR domain-containing protein</fullName>
    </submittedName>
</protein>
<keyword evidence="1" id="KW-1133">Transmembrane helix</keyword>
<dbReference type="Proteomes" id="UP001302349">
    <property type="component" value="Chromosome"/>
</dbReference>
<keyword evidence="1" id="KW-0472">Membrane</keyword>
<dbReference type="InterPro" id="IPR012373">
    <property type="entry name" value="Ferrdict_sens_TM"/>
</dbReference>
<dbReference type="Gene3D" id="3.55.50.30">
    <property type="match status" value="1"/>
</dbReference>
<dbReference type="PIRSF" id="PIRSF018266">
    <property type="entry name" value="FecR"/>
    <property type="match status" value="1"/>
</dbReference>
<dbReference type="PANTHER" id="PTHR30273:SF2">
    <property type="entry name" value="PROTEIN FECR"/>
    <property type="match status" value="1"/>
</dbReference>
<keyword evidence="5" id="KW-1185">Reference proteome</keyword>
<feature type="domain" description="FecR protein" evidence="2">
    <location>
        <begin position="134"/>
        <end position="223"/>
    </location>
</feature>
<evidence type="ECO:0000259" key="3">
    <source>
        <dbReference type="Pfam" id="PF16344"/>
    </source>
</evidence>
<dbReference type="EMBL" id="CP136051">
    <property type="protein sequence ID" value="WOK04653.1"/>
    <property type="molecule type" value="Genomic_DNA"/>
</dbReference>
<evidence type="ECO:0000259" key="2">
    <source>
        <dbReference type="Pfam" id="PF04773"/>
    </source>
</evidence>
<dbReference type="Pfam" id="PF16344">
    <property type="entry name" value="FecR_C"/>
    <property type="match status" value="1"/>
</dbReference>
<keyword evidence="1" id="KW-0812">Transmembrane</keyword>